<evidence type="ECO:0000313" key="3">
    <source>
        <dbReference type="Proteomes" id="UP000036000"/>
    </source>
</evidence>
<keyword evidence="1" id="KW-1133">Transmembrane helix</keyword>
<reference evidence="2 3" key="1">
    <citation type="submission" date="2015-07" db="EMBL/GenBank/DDBJ databases">
        <title>Lactobacillus korensis/26-25/ whole genome sequencing.</title>
        <authorList>
            <person name="Kim M.K."/>
            <person name="Im W.-T."/>
            <person name="Srinivasan S."/>
            <person name="Lee J.-J."/>
        </authorList>
    </citation>
    <scope>NUCLEOTIDE SEQUENCE [LARGE SCALE GENOMIC DNA]</scope>
    <source>
        <strain evidence="2 3">26-25</strain>
    </source>
</reference>
<sequence>MRNDRFRKHKTTIYMYCIEGILYSIMILLNCEWDINRFIFVWNNLSWYLTANFLFLYPLECFMAKKLITQHKAMRRISRIKKSRQGTVIGYLPLWGGSMPLEMIENQRGLSFEQVVLGSAIVLGVLNGPFLLIISLFIDKIQNHMKLMKEIIKHS</sequence>
<name>A0AAC8ZGH4_9LACO</name>
<gene>
    <name evidence="2" type="ORF">ABN16_06655</name>
</gene>
<feature type="transmembrane region" description="Helical" evidence="1">
    <location>
        <begin position="45"/>
        <end position="64"/>
    </location>
</feature>
<feature type="transmembrane region" description="Helical" evidence="1">
    <location>
        <begin position="85"/>
        <end position="104"/>
    </location>
</feature>
<organism evidence="2 3">
    <name type="scientific">Levilactobacillus koreensis</name>
    <dbReference type="NCBI Taxonomy" id="637971"/>
    <lineage>
        <taxon>Bacteria</taxon>
        <taxon>Bacillati</taxon>
        <taxon>Bacillota</taxon>
        <taxon>Bacilli</taxon>
        <taxon>Lactobacillales</taxon>
        <taxon>Lactobacillaceae</taxon>
        <taxon>Levilactobacillus</taxon>
    </lineage>
</organism>
<accession>A0AAC8ZGH4</accession>
<dbReference type="EMBL" id="CP012033">
    <property type="protein sequence ID" value="AKP64708.1"/>
    <property type="molecule type" value="Genomic_DNA"/>
</dbReference>
<feature type="transmembrane region" description="Helical" evidence="1">
    <location>
        <begin position="116"/>
        <end position="138"/>
    </location>
</feature>
<dbReference type="KEGG" id="lko:ABN16_06655"/>
<evidence type="ECO:0000256" key="1">
    <source>
        <dbReference type="SAM" id="Phobius"/>
    </source>
</evidence>
<dbReference type="AlphaFoldDB" id="A0AAC8ZGH4"/>
<feature type="transmembrane region" description="Helical" evidence="1">
    <location>
        <begin position="12"/>
        <end position="29"/>
    </location>
</feature>
<protein>
    <submittedName>
        <fullName evidence="2">Uncharacterized protein</fullName>
    </submittedName>
</protein>
<proteinExistence type="predicted"/>
<dbReference type="RefSeq" id="WP_048734124.1">
    <property type="nucleotide sequence ID" value="NZ_CP012033.1"/>
</dbReference>
<dbReference type="Proteomes" id="UP000036000">
    <property type="component" value="Chromosome"/>
</dbReference>
<keyword evidence="3" id="KW-1185">Reference proteome</keyword>
<keyword evidence="1" id="KW-0812">Transmembrane</keyword>
<evidence type="ECO:0000313" key="2">
    <source>
        <dbReference type="EMBL" id="AKP64708.1"/>
    </source>
</evidence>
<keyword evidence="1" id="KW-0472">Membrane</keyword>